<name>A0A9K3PUL5_9STRA</name>
<reference evidence="4" key="1">
    <citation type="journal article" date="2021" name="Sci. Rep.">
        <title>Diploid genomic architecture of Nitzschia inconspicua, an elite biomass production diatom.</title>
        <authorList>
            <person name="Oliver A."/>
            <person name="Podell S."/>
            <person name="Pinowska A."/>
            <person name="Traller J.C."/>
            <person name="Smith S.R."/>
            <person name="McClure R."/>
            <person name="Beliaev A."/>
            <person name="Bohutskyi P."/>
            <person name="Hill E.A."/>
            <person name="Rabines A."/>
            <person name="Zheng H."/>
            <person name="Allen L.Z."/>
            <person name="Kuo A."/>
            <person name="Grigoriev I.V."/>
            <person name="Allen A.E."/>
            <person name="Hazlebeck D."/>
            <person name="Allen E.E."/>
        </authorList>
    </citation>
    <scope>NUCLEOTIDE SEQUENCE</scope>
    <source>
        <strain evidence="4">Hildebrandi</strain>
    </source>
</reference>
<dbReference type="GO" id="GO:0010181">
    <property type="term" value="F:FMN binding"/>
    <property type="evidence" value="ECO:0007669"/>
    <property type="project" value="InterPro"/>
</dbReference>
<keyword evidence="5" id="KW-1185">Reference proteome</keyword>
<dbReference type="GO" id="GO:0050660">
    <property type="term" value="F:flavin adenine dinucleotide binding"/>
    <property type="evidence" value="ECO:0007669"/>
    <property type="project" value="TreeGrafter"/>
</dbReference>
<dbReference type="GO" id="GO:0009086">
    <property type="term" value="P:methionine biosynthetic process"/>
    <property type="evidence" value="ECO:0007669"/>
    <property type="project" value="TreeGrafter"/>
</dbReference>
<dbReference type="PANTHER" id="PTHR19384">
    <property type="entry name" value="NITRIC OXIDE SYNTHASE-RELATED"/>
    <property type="match status" value="1"/>
</dbReference>
<keyword evidence="1" id="KW-0285">Flavoprotein</keyword>
<evidence type="ECO:0000256" key="1">
    <source>
        <dbReference type="ARBA" id="ARBA00022630"/>
    </source>
</evidence>
<feature type="domain" description="FAD-binding FR-type" evidence="3">
    <location>
        <begin position="602"/>
        <end position="870"/>
    </location>
</feature>
<dbReference type="GO" id="GO:0005829">
    <property type="term" value="C:cytosol"/>
    <property type="evidence" value="ECO:0007669"/>
    <property type="project" value="TreeGrafter"/>
</dbReference>
<dbReference type="InterPro" id="IPR003097">
    <property type="entry name" value="CysJ-like_FAD-binding"/>
</dbReference>
<reference evidence="4" key="2">
    <citation type="submission" date="2021-04" db="EMBL/GenBank/DDBJ databases">
        <authorList>
            <person name="Podell S."/>
        </authorList>
    </citation>
    <scope>NUCLEOTIDE SEQUENCE</scope>
    <source>
        <strain evidence="4">Hildebrandi</strain>
    </source>
</reference>
<evidence type="ECO:0000259" key="2">
    <source>
        <dbReference type="PROSITE" id="PS50902"/>
    </source>
</evidence>
<dbReference type="GO" id="GO:0030586">
    <property type="term" value="F:[methionine synthase] reductase (NADPH) activity"/>
    <property type="evidence" value="ECO:0007669"/>
    <property type="project" value="TreeGrafter"/>
</dbReference>
<gene>
    <name evidence="4" type="ORF">IV203_035499</name>
</gene>
<dbReference type="Pfam" id="PF00175">
    <property type="entry name" value="NAD_binding_1"/>
    <property type="match status" value="1"/>
</dbReference>
<accession>A0A9K3PUL5</accession>
<evidence type="ECO:0000313" key="5">
    <source>
        <dbReference type="Proteomes" id="UP000693970"/>
    </source>
</evidence>
<dbReference type="Pfam" id="PF00667">
    <property type="entry name" value="FAD_binding_1"/>
    <property type="match status" value="1"/>
</dbReference>
<dbReference type="Pfam" id="PF00258">
    <property type="entry name" value="Flavodoxin_1"/>
    <property type="match status" value="2"/>
</dbReference>
<dbReference type="PROSITE" id="PS50902">
    <property type="entry name" value="FLAVODOXIN_LIKE"/>
    <property type="match status" value="2"/>
</dbReference>
<comment type="caution">
    <text evidence="4">The sequence shown here is derived from an EMBL/GenBank/DDBJ whole genome shotgun (WGS) entry which is preliminary data.</text>
</comment>
<dbReference type="Proteomes" id="UP000693970">
    <property type="component" value="Unassembled WGS sequence"/>
</dbReference>
<dbReference type="EMBL" id="JAGRRH010000013">
    <property type="protein sequence ID" value="KAG7360400.1"/>
    <property type="molecule type" value="Genomic_DNA"/>
</dbReference>
<evidence type="ECO:0000313" key="4">
    <source>
        <dbReference type="EMBL" id="KAG7360400.1"/>
    </source>
</evidence>
<feature type="domain" description="Flavodoxin-like" evidence="2">
    <location>
        <begin position="20"/>
        <end position="184"/>
    </location>
</feature>
<dbReference type="InterPro" id="IPR008254">
    <property type="entry name" value="Flavodoxin/NO_synth"/>
</dbReference>
<dbReference type="PANTHER" id="PTHR19384:SF84">
    <property type="entry name" value="METHIONINE SYNTHASE REDUCTASE"/>
    <property type="match status" value="1"/>
</dbReference>
<dbReference type="InterPro" id="IPR001433">
    <property type="entry name" value="OxRdtase_FAD/NAD-bd"/>
</dbReference>
<organism evidence="4 5">
    <name type="scientific">Nitzschia inconspicua</name>
    <dbReference type="NCBI Taxonomy" id="303405"/>
    <lineage>
        <taxon>Eukaryota</taxon>
        <taxon>Sar</taxon>
        <taxon>Stramenopiles</taxon>
        <taxon>Ochrophyta</taxon>
        <taxon>Bacillariophyta</taxon>
        <taxon>Bacillariophyceae</taxon>
        <taxon>Bacillariophycidae</taxon>
        <taxon>Bacillariales</taxon>
        <taxon>Bacillariaceae</taxon>
        <taxon>Nitzschia</taxon>
    </lineage>
</organism>
<dbReference type="PROSITE" id="PS51384">
    <property type="entry name" value="FAD_FR"/>
    <property type="match status" value="1"/>
</dbReference>
<proteinExistence type="predicted"/>
<dbReference type="InterPro" id="IPR017927">
    <property type="entry name" value="FAD-bd_FR_type"/>
</dbReference>
<evidence type="ECO:0000259" key="3">
    <source>
        <dbReference type="PROSITE" id="PS51384"/>
    </source>
</evidence>
<dbReference type="OrthoDB" id="1856718at2759"/>
<sequence length="1042" mass="113704">MTSSDSSPSSSSAAAAAATLYILYGSATGNAEGISKDLAAELNENPAKLPSPFQKVVCKELDLFRKCMKEWKDPPSSNQHPQQTKYGVILVSSTTGNGDAPENAGRFVRYIKKQVSANDTTSFQHVAYAVLGLGDTNYDQFCAMGKLLDKKMEVLGATRAQPLACADEATGLEDVVEPWLESVVARVASSCLGDSTASETTKAAMDNPTTTALATASDDPSPQAVAGKDVTRIDIESNQASNSTQSPSSSAEISNSPLYILYGSATGNAEQIAKDLAATYESILKNPDANVYFKSVVCAELNHFKKLKCFETWEQEPASPGSKHGLIIVASTTGNGDAPENSERFLRHLKKEAKRPMTSSDDGNPAPKGPLRHVAFSVLALGDTNYDQFCNHGKMLDKKLFELGGHCVRRLACADEATGLEDVVDQWTSHILMEMTAHCRGGSGGNLASLLSPINDIAKLEHEEEKKSELLDIPSNSSLASPGVLTAKSALGLNESDPIPAVDKSMLPKSVLHGHTTSIRYLGEGISQGAIPKQDSSINQSVQEELDDEESPFNFVHPFESKIMAARYLTATPLDAAEKICNEACSANGSFDDQYQRLAQQITETYFPLQSVDGIKTIEHERNEKRVIEMTLCVPNNSSWSYQPGDSIGMVVSNSVEAVEFVLSVLKKEHGINPSQEVSLDNGPPIVVEDIIREKIDICTVLKNRKVLYSLSQIATDPLESSVLELTSTKTEAGNRLMDVFFHEQRYSFIDILRNFPSCQRISLDSMLSLLPPIAPRYYSVSSSPLDEKRTIQVNNDLISVTVAFSVVDYLTPSRKGNNGEELGLRRIHGVATGKLEALAAPFLTSMSSLSALVPPLKIFPKPTEEFVLPTKLETPMILVGPGTGISPFMGFLEHRKALLDTSPHEHAGNVIVFCGCRRKDHDWLYKDELERLTDERIISRLFPAFSRDGPEKEYVQHVMKYDASCIDLLLDMIIQKEGQVYICGDGNKMAHDVQDVLSELIGSHLMSVERPAASNALIVEKGKHYLDEMKAKGRLLLDIWS</sequence>
<dbReference type="AlphaFoldDB" id="A0A9K3PUL5"/>
<protein>
    <submittedName>
        <fullName evidence="4">Bifunctional P450:NADPH-P450 reductase 1</fullName>
    </submittedName>
</protein>
<dbReference type="GO" id="GO:0050667">
    <property type="term" value="P:homocysteine metabolic process"/>
    <property type="evidence" value="ECO:0007669"/>
    <property type="project" value="TreeGrafter"/>
</dbReference>
<feature type="domain" description="Flavodoxin-like" evidence="2">
    <location>
        <begin position="258"/>
        <end position="432"/>
    </location>
</feature>